<protein>
    <submittedName>
        <fullName evidence="2">Uncharacterized protein</fullName>
    </submittedName>
</protein>
<evidence type="ECO:0000313" key="2">
    <source>
        <dbReference type="EMBL" id="SEG67095.1"/>
    </source>
</evidence>
<keyword evidence="1" id="KW-0732">Signal</keyword>
<dbReference type="EMBL" id="FNVE01000014">
    <property type="protein sequence ID" value="SEG67095.1"/>
    <property type="molecule type" value="Genomic_DNA"/>
</dbReference>
<organism evidence="2 3">
    <name type="scientific">Halopseudomonas aestusnigri</name>
    <dbReference type="NCBI Taxonomy" id="857252"/>
    <lineage>
        <taxon>Bacteria</taxon>
        <taxon>Pseudomonadati</taxon>
        <taxon>Pseudomonadota</taxon>
        <taxon>Gammaproteobacteria</taxon>
        <taxon>Pseudomonadales</taxon>
        <taxon>Pseudomonadaceae</taxon>
        <taxon>Halopseudomonas</taxon>
    </lineage>
</organism>
<gene>
    <name evidence="2" type="ORF">SAMN05216586_11464</name>
</gene>
<dbReference type="Proteomes" id="UP000243518">
    <property type="component" value="Unassembled WGS sequence"/>
</dbReference>
<evidence type="ECO:0000256" key="1">
    <source>
        <dbReference type="SAM" id="SignalP"/>
    </source>
</evidence>
<comment type="caution">
    <text evidence="2">The sequence shown here is derived from an EMBL/GenBank/DDBJ whole genome shotgun (WGS) entry which is preliminary data.</text>
</comment>
<dbReference type="AlphaFoldDB" id="A0AAQ1JR87"/>
<sequence length="164" mass="18026">MSACRIRCAWLAAACAAMVYLSAAHADSLEAQLTGSYWHAARSVSLYGQPGYVYADMKFHADGYWTQFYRSYMPGLPGCHQVGDEVISVGRWRLEGGHIVIIGSRTGDPLWTNSATLRFVDGYLEVEDGLVRFEPATSIAGGFGCQGLHQPVFEEHAGFRISQE</sequence>
<accession>A0AAQ1JR87</accession>
<evidence type="ECO:0000313" key="3">
    <source>
        <dbReference type="Proteomes" id="UP000243518"/>
    </source>
</evidence>
<keyword evidence="3" id="KW-1185">Reference proteome</keyword>
<proteinExistence type="predicted"/>
<reference evidence="2 3" key="1">
    <citation type="submission" date="2016-10" db="EMBL/GenBank/DDBJ databases">
        <authorList>
            <person name="Varghese N."/>
            <person name="Submissions S."/>
        </authorList>
    </citation>
    <scope>NUCLEOTIDE SEQUENCE [LARGE SCALE GENOMIC DNA]</scope>
    <source>
        <strain evidence="2 3">CECT 8317</strain>
    </source>
</reference>
<name>A0AAQ1JR87_9GAMM</name>
<feature type="signal peptide" evidence="1">
    <location>
        <begin position="1"/>
        <end position="26"/>
    </location>
</feature>
<feature type="chain" id="PRO_5042895262" evidence="1">
    <location>
        <begin position="27"/>
        <end position="164"/>
    </location>
</feature>